<gene>
    <name evidence="1" type="ORF">R1flu_024226</name>
</gene>
<sequence>METWVLGGLFVVDWSGTYDNLVEELATKQKAAGPKFEYRGSRRNGSWKCGGRFTTFLRPEYFQHNLLAFYHHAWAAITNPAAPTPNWTDAVEKIVSM</sequence>
<dbReference type="AlphaFoldDB" id="A0ABD1XUD3"/>
<accession>A0ABD1XUD3</accession>
<evidence type="ECO:0000313" key="2">
    <source>
        <dbReference type="Proteomes" id="UP001605036"/>
    </source>
</evidence>
<protein>
    <submittedName>
        <fullName evidence="1">Uncharacterized protein</fullName>
    </submittedName>
</protein>
<name>A0ABD1XUD3_9MARC</name>
<reference evidence="1 2" key="1">
    <citation type="submission" date="2024-09" db="EMBL/GenBank/DDBJ databases">
        <title>Chromosome-scale assembly of Riccia fluitans.</title>
        <authorList>
            <person name="Paukszto L."/>
            <person name="Sawicki J."/>
            <person name="Karawczyk K."/>
            <person name="Piernik-Szablinska J."/>
            <person name="Szczecinska M."/>
            <person name="Mazdziarz M."/>
        </authorList>
    </citation>
    <scope>NUCLEOTIDE SEQUENCE [LARGE SCALE GENOMIC DNA]</scope>
    <source>
        <strain evidence="1">Rf_01</strain>
        <tissue evidence="1">Aerial parts of the thallus</tissue>
    </source>
</reference>
<comment type="caution">
    <text evidence="1">The sequence shown here is derived from an EMBL/GenBank/DDBJ whole genome shotgun (WGS) entry which is preliminary data.</text>
</comment>
<dbReference type="EMBL" id="JBHFFA010000007">
    <property type="protein sequence ID" value="KAL2612534.1"/>
    <property type="molecule type" value="Genomic_DNA"/>
</dbReference>
<proteinExistence type="predicted"/>
<keyword evidence="2" id="KW-1185">Reference proteome</keyword>
<organism evidence="1 2">
    <name type="scientific">Riccia fluitans</name>
    <dbReference type="NCBI Taxonomy" id="41844"/>
    <lineage>
        <taxon>Eukaryota</taxon>
        <taxon>Viridiplantae</taxon>
        <taxon>Streptophyta</taxon>
        <taxon>Embryophyta</taxon>
        <taxon>Marchantiophyta</taxon>
        <taxon>Marchantiopsida</taxon>
        <taxon>Marchantiidae</taxon>
        <taxon>Marchantiales</taxon>
        <taxon>Ricciaceae</taxon>
        <taxon>Riccia</taxon>
    </lineage>
</organism>
<evidence type="ECO:0000313" key="1">
    <source>
        <dbReference type="EMBL" id="KAL2612534.1"/>
    </source>
</evidence>
<dbReference type="Proteomes" id="UP001605036">
    <property type="component" value="Unassembled WGS sequence"/>
</dbReference>